<name>A0A6J5S6H7_9CAUD</name>
<proteinExistence type="predicted"/>
<dbReference type="EMBL" id="LR797337">
    <property type="protein sequence ID" value="CAB4204130.1"/>
    <property type="molecule type" value="Genomic_DNA"/>
</dbReference>
<accession>A0A6J5S6H7</accession>
<gene>
    <name evidence="1" type="ORF">UFOVP1387_44</name>
</gene>
<sequence length="102" mass="11289">MIADDDMPDPEHLADPVAHNDSEGAFAAMLVEHVLDYERSARSIVMLMISALHHRGRLRCELVDAIDQISTMSPSDLTVAGYESLCSILAMTNDTKGRRYGR</sequence>
<evidence type="ECO:0000313" key="1">
    <source>
        <dbReference type="EMBL" id="CAB4204130.1"/>
    </source>
</evidence>
<organism evidence="1">
    <name type="scientific">uncultured Caudovirales phage</name>
    <dbReference type="NCBI Taxonomy" id="2100421"/>
    <lineage>
        <taxon>Viruses</taxon>
        <taxon>Duplodnaviria</taxon>
        <taxon>Heunggongvirae</taxon>
        <taxon>Uroviricota</taxon>
        <taxon>Caudoviricetes</taxon>
        <taxon>Peduoviridae</taxon>
        <taxon>Maltschvirus</taxon>
        <taxon>Maltschvirus maltsch</taxon>
    </lineage>
</organism>
<reference evidence="1" key="1">
    <citation type="submission" date="2020-05" db="EMBL/GenBank/DDBJ databases">
        <authorList>
            <person name="Chiriac C."/>
            <person name="Salcher M."/>
            <person name="Ghai R."/>
            <person name="Kavagutti S V."/>
        </authorList>
    </citation>
    <scope>NUCLEOTIDE SEQUENCE</scope>
</reference>
<protein>
    <submittedName>
        <fullName evidence="1">Uncharacterized protein</fullName>
    </submittedName>
</protein>